<dbReference type="InterPro" id="IPR032508">
    <property type="entry name" value="FecR_C"/>
</dbReference>
<sequence>MEKEHFLAKWLNNELSQEELELFKADPDYEIYEKIRNYSKNLSVQDFDENQILTNILNAKKLDQKKINLFTNFYKMAAIFIAIFTLTFIAANLLSSKKVVTDQLTSKTFLLPDYSKVILNNNSIAHYNNFRWLFNRKIHLEGIAYFHVSKGKKFTVSTDLGNVTVLGTKFEVQAAENNFNVVCFEGKVKVNYKNKEVFLTKGMRVKFENGIEKDSYANAENPYEQVISLDFKDEKLSTILSQLEKVYHLKMVSKSNSQELFTGKLPNDNLEMALSIISKTYHLEYRKSAGKILFIDKK</sequence>
<keyword evidence="1" id="KW-0812">Transmembrane</keyword>
<dbReference type="PANTHER" id="PTHR30273:SF2">
    <property type="entry name" value="PROTEIN FECR"/>
    <property type="match status" value="1"/>
</dbReference>
<feature type="transmembrane region" description="Helical" evidence="1">
    <location>
        <begin position="73"/>
        <end position="94"/>
    </location>
</feature>
<dbReference type="RefSeq" id="WP_196079009.1">
    <property type="nucleotide sequence ID" value="NZ_JADPVI010000001.1"/>
</dbReference>
<organism evidence="4 5">
    <name type="scientific">Kaistella gelatinilytica</name>
    <dbReference type="NCBI Taxonomy" id="2787636"/>
    <lineage>
        <taxon>Bacteria</taxon>
        <taxon>Pseudomonadati</taxon>
        <taxon>Bacteroidota</taxon>
        <taxon>Flavobacteriia</taxon>
        <taxon>Flavobacteriales</taxon>
        <taxon>Weeksellaceae</taxon>
        <taxon>Chryseobacterium group</taxon>
        <taxon>Kaistella</taxon>
    </lineage>
</organism>
<dbReference type="Pfam" id="PF16344">
    <property type="entry name" value="FecR_C"/>
    <property type="match status" value="1"/>
</dbReference>
<evidence type="ECO:0000313" key="5">
    <source>
        <dbReference type="Proteomes" id="UP000660070"/>
    </source>
</evidence>
<accession>A0ABS0F9V5</accession>
<evidence type="ECO:0000313" key="4">
    <source>
        <dbReference type="EMBL" id="MBF8456492.1"/>
    </source>
</evidence>
<comment type="caution">
    <text evidence="4">The sequence shown here is derived from an EMBL/GenBank/DDBJ whole genome shotgun (WGS) entry which is preliminary data.</text>
</comment>
<proteinExistence type="predicted"/>
<feature type="domain" description="Protein FecR C-terminal" evidence="3">
    <location>
        <begin position="229"/>
        <end position="292"/>
    </location>
</feature>
<gene>
    <name evidence="4" type="ORF">IV494_04790</name>
</gene>
<evidence type="ECO:0000256" key="1">
    <source>
        <dbReference type="SAM" id="Phobius"/>
    </source>
</evidence>
<reference evidence="4 5" key="1">
    <citation type="submission" date="2020-11" db="EMBL/GenBank/DDBJ databases">
        <title>Kaistella gelatinilytica sp. nov., a flavobacterium isolated from Antarctic Soil.</title>
        <authorList>
            <person name="Li J."/>
        </authorList>
    </citation>
    <scope>NUCLEOTIDE SEQUENCE [LARGE SCALE GENOMIC DNA]</scope>
    <source>
        <strain evidence="4 5">G5-32</strain>
    </source>
</reference>
<dbReference type="Proteomes" id="UP000660070">
    <property type="component" value="Unassembled WGS sequence"/>
</dbReference>
<keyword evidence="5" id="KW-1185">Reference proteome</keyword>
<feature type="domain" description="FecR protein" evidence="2">
    <location>
        <begin position="99"/>
        <end position="189"/>
    </location>
</feature>
<dbReference type="PANTHER" id="PTHR30273">
    <property type="entry name" value="PERIPLASMIC SIGNAL SENSOR AND SIGMA FACTOR ACTIVATOR FECR-RELATED"/>
    <property type="match status" value="1"/>
</dbReference>
<dbReference type="EMBL" id="JADPVI010000001">
    <property type="protein sequence ID" value="MBF8456492.1"/>
    <property type="molecule type" value="Genomic_DNA"/>
</dbReference>
<name>A0ABS0F9V5_9FLAO</name>
<dbReference type="Gene3D" id="3.55.50.30">
    <property type="match status" value="1"/>
</dbReference>
<dbReference type="InterPro" id="IPR012373">
    <property type="entry name" value="Ferrdict_sens_TM"/>
</dbReference>
<evidence type="ECO:0000259" key="3">
    <source>
        <dbReference type="Pfam" id="PF16344"/>
    </source>
</evidence>
<dbReference type="Pfam" id="PF04773">
    <property type="entry name" value="FecR"/>
    <property type="match status" value="1"/>
</dbReference>
<keyword evidence="1" id="KW-1133">Transmembrane helix</keyword>
<dbReference type="InterPro" id="IPR006860">
    <property type="entry name" value="FecR"/>
</dbReference>
<keyword evidence="1" id="KW-0472">Membrane</keyword>
<protein>
    <submittedName>
        <fullName evidence="4">FecR family protein</fullName>
    </submittedName>
</protein>
<dbReference type="Gene3D" id="2.60.120.1440">
    <property type="match status" value="1"/>
</dbReference>
<evidence type="ECO:0000259" key="2">
    <source>
        <dbReference type="Pfam" id="PF04773"/>
    </source>
</evidence>